<organism evidence="1 2">
    <name type="scientific">Acinetobacter parvus DSM 16617 = CIP 108168</name>
    <dbReference type="NCBI Taxonomy" id="981333"/>
    <lineage>
        <taxon>Bacteria</taxon>
        <taxon>Pseudomonadati</taxon>
        <taxon>Pseudomonadota</taxon>
        <taxon>Gammaproteobacteria</taxon>
        <taxon>Moraxellales</taxon>
        <taxon>Moraxellaceae</taxon>
        <taxon>Acinetobacter</taxon>
    </lineage>
</organism>
<sequence>MIQSGTFTTPKIEKIDWETLELSITDPFSNRIIFWEDA</sequence>
<dbReference type="EMBL" id="APOM01000048">
    <property type="protein sequence ID" value="ENU35984.1"/>
    <property type="molecule type" value="Genomic_DNA"/>
</dbReference>
<accession>N8RR23</accession>
<dbReference type="AlphaFoldDB" id="N8RR23"/>
<reference evidence="1 2" key="1">
    <citation type="submission" date="2013-02" db="EMBL/GenBank/DDBJ databases">
        <title>The Genome Sequence of Acinetobacter parvus CIP 108168.</title>
        <authorList>
            <consortium name="The Broad Institute Genome Sequencing Platform"/>
            <consortium name="The Broad Institute Genome Sequencing Center for Infectious Disease"/>
            <person name="Cerqueira G."/>
            <person name="Feldgarden M."/>
            <person name="Courvalin P."/>
            <person name="Perichon B."/>
            <person name="Grillot-Courvalin C."/>
            <person name="Clermont D."/>
            <person name="Rocha E."/>
            <person name="Yoon E.-J."/>
            <person name="Nemec A."/>
            <person name="Walker B."/>
            <person name="Young S.K."/>
            <person name="Zeng Q."/>
            <person name="Gargeya S."/>
            <person name="Fitzgerald M."/>
            <person name="Haas B."/>
            <person name="Abouelleil A."/>
            <person name="Alvarado L."/>
            <person name="Arachchi H.M."/>
            <person name="Berlin A.M."/>
            <person name="Chapman S.B."/>
            <person name="Dewar J."/>
            <person name="Goldberg J."/>
            <person name="Griggs A."/>
            <person name="Gujja S."/>
            <person name="Hansen M."/>
            <person name="Howarth C."/>
            <person name="Imamovic A."/>
            <person name="Larimer J."/>
            <person name="McCowan C."/>
            <person name="Murphy C."/>
            <person name="Neiman D."/>
            <person name="Pearson M."/>
            <person name="Priest M."/>
            <person name="Roberts A."/>
            <person name="Saif S."/>
            <person name="Shea T."/>
            <person name="Sisk P."/>
            <person name="Sykes S."/>
            <person name="Wortman J."/>
            <person name="Nusbaum C."/>
            <person name="Birren B."/>
        </authorList>
    </citation>
    <scope>NUCLEOTIDE SEQUENCE [LARGE SCALE GENOMIC DNA]</scope>
    <source>
        <strain evidence="1 2">CIP 108168</strain>
    </source>
</reference>
<proteinExistence type="predicted"/>
<comment type="caution">
    <text evidence="1">The sequence shown here is derived from an EMBL/GenBank/DDBJ whole genome shotgun (WGS) entry which is preliminary data.</text>
</comment>
<protein>
    <submittedName>
        <fullName evidence="1">Uncharacterized protein</fullName>
    </submittedName>
</protein>
<gene>
    <name evidence="1" type="ORF">F988_01889</name>
</gene>
<name>N8RR23_9GAMM</name>
<keyword evidence="2" id="KW-1185">Reference proteome</keyword>
<dbReference type="HOGENOM" id="CLU_3323448_0_0_6"/>
<evidence type="ECO:0000313" key="2">
    <source>
        <dbReference type="Proteomes" id="UP000023776"/>
    </source>
</evidence>
<dbReference type="PATRIC" id="fig|981333.9.peg.1946"/>
<evidence type="ECO:0000313" key="1">
    <source>
        <dbReference type="EMBL" id="ENU35984.1"/>
    </source>
</evidence>
<dbReference type="Proteomes" id="UP000023776">
    <property type="component" value="Unassembled WGS sequence"/>
</dbReference>